<organism evidence="2 3">
    <name type="scientific">Cryptolaemus montrouzieri</name>
    <dbReference type="NCBI Taxonomy" id="559131"/>
    <lineage>
        <taxon>Eukaryota</taxon>
        <taxon>Metazoa</taxon>
        <taxon>Ecdysozoa</taxon>
        <taxon>Arthropoda</taxon>
        <taxon>Hexapoda</taxon>
        <taxon>Insecta</taxon>
        <taxon>Pterygota</taxon>
        <taxon>Neoptera</taxon>
        <taxon>Endopterygota</taxon>
        <taxon>Coleoptera</taxon>
        <taxon>Polyphaga</taxon>
        <taxon>Cucujiformia</taxon>
        <taxon>Coccinelloidea</taxon>
        <taxon>Coccinellidae</taxon>
        <taxon>Scymninae</taxon>
        <taxon>Scymnini</taxon>
        <taxon>Cryptolaemus</taxon>
    </lineage>
</organism>
<reference evidence="2 3" key="1">
    <citation type="journal article" date="2021" name="BMC Biol.">
        <title>Horizontally acquired antibacterial genes associated with adaptive radiation of ladybird beetles.</title>
        <authorList>
            <person name="Li H.S."/>
            <person name="Tang X.F."/>
            <person name="Huang Y.H."/>
            <person name="Xu Z.Y."/>
            <person name="Chen M.L."/>
            <person name="Du X.Y."/>
            <person name="Qiu B.Y."/>
            <person name="Chen P.T."/>
            <person name="Zhang W."/>
            <person name="Slipinski A."/>
            <person name="Escalona H.E."/>
            <person name="Waterhouse R.M."/>
            <person name="Zwick A."/>
            <person name="Pang H."/>
        </authorList>
    </citation>
    <scope>NUCLEOTIDE SEQUENCE [LARGE SCALE GENOMIC DNA]</scope>
    <source>
        <strain evidence="2">SYSU2018</strain>
    </source>
</reference>
<dbReference type="Proteomes" id="UP001516400">
    <property type="component" value="Unassembled WGS sequence"/>
</dbReference>
<evidence type="ECO:0000313" key="2">
    <source>
        <dbReference type="EMBL" id="KAL3281884.1"/>
    </source>
</evidence>
<gene>
    <name evidence="2" type="ORF">HHI36_005089</name>
</gene>
<sequence>WCQYFENKINQIWPKSDKGIISISTNGTSIRKKLGQLISPSHGIHVLHSSIRDSIHKKQPDVRETEIESEDEDKNNDISFEMNEISSTVSKDDDTYCSISRRETGLDAEYVVIT</sequence>
<protein>
    <submittedName>
        <fullName evidence="2">Uncharacterized protein</fullName>
    </submittedName>
</protein>
<feature type="compositionally biased region" description="Basic and acidic residues" evidence="1">
    <location>
        <begin position="55"/>
        <end position="66"/>
    </location>
</feature>
<accession>A0ABD2NTD3</accession>
<keyword evidence="3" id="KW-1185">Reference proteome</keyword>
<evidence type="ECO:0000256" key="1">
    <source>
        <dbReference type="SAM" id="MobiDB-lite"/>
    </source>
</evidence>
<name>A0ABD2NTD3_9CUCU</name>
<evidence type="ECO:0000313" key="3">
    <source>
        <dbReference type="Proteomes" id="UP001516400"/>
    </source>
</evidence>
<dbReference type="AlphaFoldDB" id="A0ABD2NTD3"/>
<proteinExistence type="predicted"/>
<comment type="caution">
    <text evidence="2">The sequence shown here is derived from an EMBL/GenBank/DDBJ whole genome shotgun (WGS) entry which is preliminary data.</text>
</comment>
<feature type="region of interest" description="Disordered" evidence="1">
    <location>
        <begin position="55"/>
        <end position="77"/>
    </location>
</feature>
<dbReference type="EMBL" id="JABFTP020000144">
    <property type="protein sequence ID" value="KAL3281884.1"/>
    <property type="molecule type" value="Genomic_DNA"/>
</dbReference>
<feature type="non-terminal residue" evidence="2">
    <location>
        <position position="1"/>
    </location>
</feature>